<dbReference type="EMBL" id="WJNH01000007">
    <property type="protein sequence ID" value="MRG87016.1"/>
    <property type="molecule type" value="Genomic_DNA"/>
</dbReference>
<evidence type="ECO:0000313" key="2">
    <source>
        <dbReference type="Proteomes" id="UP000480185"/>
    </source>
</evidence>
<reference evidence="1 2" key="1">
    <citation type="submission" date="2019-11" db="EMBL/GenBank/DDBJ databases">
        <authorList>
            <person name="Li J."/>
        </authorList>
    </citation>
    <scope>NUCLEOTIDE SEQUENCE [LARGE SCALE GENOMIC DNA]</scope>
    <source>
        <strain evidence="1 2">J4</strain>
    </source>
</reference>
<dbReference type="OrthoDB" id="5196042at2"/>
<keyword evidence="1" id="KW-0503">Monooxygenase</keyword>
<sequence>MKVRKTNDERYLFYCEGCENCHGINDSWSFNGDYDNPTFSPSVLVRGTRPITDGEYDRLISGEKIEPEKFVCHSFIRNGEIQYLNDCTHKLAGKTVDLLDENYWFED</sequence>
<organism evidence="1 2">
    <name type="scientific">Salinibacillus xinjiangensis</name>
    <dbReference type="NCBI Taxonomy" id="1229268"/>
    <lineage>
        <taxon>Bacteria</taxon>
        <taxon>Bacillati</taxon>
        <taxon>Bacillota</taxon>
        <taxon>Bacilli</taxon>
        <taxon>Bacillales</taxon>
        <taxon>Bacillaceae</taxon>
        <taxon>Salinibacillus</taxon>
    </lineage>
</organism>
<dbReference type="Proteomes" id="UP000480185">
    <property type="component" value="Unassembled WGS sequence"/>
</dbReference>
<accession>A0A6G1X7X9</accession>
<gene>
    <name evidence="1" type="ORF">GH754_11925</name>
</gene>
<comment type="caution">
    <text evidence="1">The sequence shown here is derived from an EMBL/GenBank/DDBJ whole genome shotgun (WGS) entry which is preliminary data.</text>
</comment>
<proteinExistence type="predicted"/>
<dbReference type="AlphaFoldDB" id="A0A6G1X7X9"/>
<keyword evidence="1" id="KW-0560">Oxidoreductase</keyword>
<evidence type="ECO:0000313" key="1">
    <source>
        <dbReference type="EMBL" id="MRG87016.1"/>
    </source>
</evidence>
<keyword evidence="2" id="KW-1185">Reference proteome</keyword>
<protein>
    <submittedName>
        <fullName evidence="1">Ammonia monooxygenase</fullName>
    </submittedName>
</protein>
<dbReference type="InterPro" id="IPR045384">
    <property type="entry name" value="DUF6527"/>
</dbReference>
<dbReference type="RefSeq" id="WP_153728908.1">
    <property type="nucleotide sequence ID" value="NZ_WJNH01000007.1"/>
</dbReference>
<dbReference type="Pfam" id="PF20137">
    <property type="entry name" value="BubE"/>
    <property type="match status" value="1"/>
</dbReference>
<name>A0A6G1X7X9_9BACI</name>
<dbReference type="GO" id="GO:0004497">
    <property type="term" value="F:monooxygenase activity"/>
    <property type="evidence" value="ECO:0007669"/>
    <property type="project" value="UniProtKB-KW"/>
</dbReference>